<feature type="non-terminal residue" evidence="3">
    <location>
        <position position="337"/>
    </location>
</feature>
<dbReference type="GO" id="GO:0005634">
    <property type="term" value="C:nucleus"/>
    <property type="evidence" value="ECO:0007669"/>
    <property type="project" value="TreeGrafter"/>
</dbReference>
<evidence type="ECO:0000313" key="4">
    <source>
        <dbReference type="Proteomes" id="UP000297245"/>
    </source>
</evidence>
<evidence type="ECO:0000259" key="2">
    <source>
        <dbReference type="Pfam" id="PF03184"/>
    </source>
</evidence>
<dbReference type="Pfam" id="PF03184">
    <property type="entry name" value="DDE_1"/>
    <property type="match status" value="1"/>
</dbReference>
<dbReference type="PANTHER" id="PTHR19303">
    <property type="entry name" value="TRANSPOSON"/>
    <property type="match status" value="1"/>
</dbReference>
<dbReference type="GO" id="GO:0003677">
    <property type="term" value="F:DNA binding"/>
    <property type="evidence" value="ECO:0007669"/>
    <property type="project" value="TreeGrafter"/>
</dbReference>
<name>A0A4V4HH84_DENBC</name>
<gene>
    <name evidence="3" type="ORF">K435DRAFT_631297</name>
</gene>
<dbReference type="InterPro" id="IPR004875">
    <property type="entry name" value="DDE_SF_endonuclease_dom"/>
</dbReference>
<dbReference type="InterPro" id="IPR050863">
    <property type="entry name" value="CenT-Element_Derived"/>
</dbReference>
<sequence length="337" mass="39118">SIGPKVQQLCGQFPGKNFLSRFLERHHNELFHGRTSKLDDQRARNFNFNTVREYFEKLDKFMADQCIPWENVWNMDEKGVQLGGGQKNRGEKYILSRRGRAKKKTTHYRASSSNLELVTVIECVGATGNFMKPGFVFNGQRLMKRWFTEEASREVGKYVLRTIIFVTVLNYGFSISVSENGWTDDHLSLQWFQQVFVPEANQLRIDDKPILLVWDGHGSHETMEIIDHAQKHNIHFFSFPSHTTHKLQPLDVGIFGQVEINWGCRVDELAAVGRRITKDNFIENYLQVWKSSMTTQHVVSTFKKTGLNPINPEVFDERDYRPSYTTSTQPHAPENYP</sequence>
<dbReference type="InterPro" id="IPR036397">
    <property type="entry name" value="RNaseH_sf"/>
</dbReference>
<dbReference type="Gene3D" id="3.30.420.10">
    <property type="entry name" value="Ribonuclease H-like superfamily/Ribonuclease H"/>
    <property type="match status" value="1"/>
</dbReference>
<organism evidence="3 4">
    <name type="scientific">Dendrothele bispora (strain CBS 962.96)</name>
    <dbReference type="NCBI Taxonomy" id="1314807"/>
    <lineage>
        <taxon>Eukaryota</taxon>
        <taxon>Fungi</taxon>
        <taxon>Dikarya</taxon>
        <taxon>Basidiomycota</taxon>
        <taxon>Agaricomycotina</taxon>
        <taxon>Agaricomycetes</taxon>
        <taxon>Agaricomycetidae</taxon>
        <taxon>Agaricales</taxon>
        <taxon>Agaricales incertae sedis</taxon>
        <taxon>Dendrothele</taxon>
    </lineage>
</organism>
<reference evidence="3 4" key="1">
    <citation type="journal article" date="2019" name="Nat. Ecol. Evol.">
        <title>Megaphylogeny resolves global patterns of mushroom evolution.</title>
        <authorList>
            <person name="Varga T."/>
            <person name="Krizsan K."/>
            <person name="Foldi C."/>
            <person name="Dima B."/>
            <person name="Sanchez-Garcia M."/>
            <person name="Sanchez-Ramirez S."/>
            <person name="Szollosi G.J."/>
            <person name="Szarkandi J.G."/>
            <person name="Papp V."/>
            <person name="Albert L."/>
            <person name="Andreopoulos W."/>
            <person name="Angelini C."/>
            <person name="Antonin V."/>
            <person name="Barry K.W."/>
            <person name="Bougher N.L."/>
            <person name="Buchanan P."/>
            <person name="Buyck B."/>
            <person name="Bense V."/>
            <person name="Catcheside P."/>
            <person name="Chovatia M."/>
            <person name="Cooper J."/>
            <person name="Damon W."/>
            <person name="Desjardin D."/>
            <person name="Finy P."/>
            <person name="Geml J."/>
            <person name="Haridas S."/>
            <person name="Hughes K."/>
            <person name="Justo A."/>
            <person name="Karasinski D."/>
            <person name="Kautmanova I."/>
            <person name="Kiss B."/>
            <person name="Kocsube S."/>
            <person name="Kotiranta H."/>
            <person name="LaButti K.M."/>
            <person name="Lechner B.E."/>
            <person name="Liimatainen K."/>
            <person name="Lipzen A."/>
            <person name="Lukacs Z."/>
            <person name="Mihaltcheva S."/>
            <person name="Morgado L.N."/>
            <person name="Niskanen T."/>
            <person name="Noordeloos M.E."/>
            <person name="Ohm R.A."/>
            <person name="Ortiz-Santana B."/>
            <person name="Ovrebo C."/>
            <person name="Racz N."/>
            <person name="Riley R."/>
            <person name="Savchenko A."/>
            <person name="Shiryaev A."/>
            <person name="Soop K."/>
            <person name="Spirin V."/>
            <person name="Szebenyi C."/>
            <person name="Tomsovsky M."/>
            <person name="Tulloss R.E."/>
            <person name="Uehling J."/>
            <person name="Grigoriev I.V."/>
            <person name="Vagvolgyi C."/>
            <person name="Papp T."/>
            <person name="Martin F.M."/>
            <person name="Miettinen O."/>
            <person name="Hibbett D.S."/>
            <person name="Nagy L.G."/>
        </authorList>
    </citation>
    <scope>NUCLEOTIDE SEQUENCE [LARGE SCALE GENOMIC DNA]</scope>
    <source>
        <strain evidence="3 4">CBS 962.96</strain>
    </source>
</reference>
<dbReference type="Proteomes" id="UP000297245">
    <property type="component" value="Unassembled WGS sequence"/>
</dbReference>
<evidence type="ECO:0000313" key="3">
    <source>
        <dbReference type="EMBL" id="THV01776.1"/>
    </source>
</evidence>
<dbReference type="EMBL" id="ML179085">
    <property type="protein sequence ID" value="THV01776.1"/>
    <property type="molecule type" value="Genomic_DNA"/>
</dbReference>
<dbReference type="PANTHER" id="PTHR19303:SF74">
    <property type="entry name" value="POGO TRANSPOSABLE ELEMENT WITH KRAB DOMAIN"/>
    <property type="match status" value="1"/>
</dbReference>
<dbReference type="OrthoDB" id="3064354at2759"/>
<protein>
    <submittedName>
        <fullName evidence="3">DDE-domain-containing protein</fullName>
    </submittedName>
</protein>
<evidence type="ECO:0000256" key="1">
    <source>
        <dbReference type="SAM" id="MobiDB-lite"/>
    </source>
</evidence>
<feature type="non-terminal residue" evidence="3">
    <location>
        <position position="1"/>
    </location>
</feature>
<accession>A0A4V4HH84</accession>
<feature type="domain" description="DDE-1" evidence="2">
    <location>
        <begin position="116"/>
        <end position="298"/>
    </location>
</feature>
<dbReference type="AlphaFoldDB" id="A0A4V4HH84"/>
<proteinExistence type="predicted"/>
<feature type="region of interest" description="Disordered" evidence="1">
    <location>
        <begin position="313"/>
        <end position="337"/>
    </location>
</feature>
<keyword evidence="4" id="KW-1185">Reference proteome</keyword>